<evidence type="ECO:0000313" key="1">
    <source>
        <dbReference type="EMBL" id="MFJ6040520.1"/>
    </source>
</evidence>
<dbReference type="GeneID" id="95506043"/>
<dbReference type="RefSeq" id="WP_051783829.1">
    <property type="nucleotide sequence ID" value="NZ_BEWC01000005.1"/>
</dbReference>
<gene>
    <name evidence="1" type="ORF">ACIQFM_30205</name>
</gene>
<sequence length="109" mass="11325">MRPAPHAAAVRSGRIGACLRVLVLLLVLVVPGTHVAAPVAPVAGATAEYDHLDTVLRVPGRSGRPVAVLRPAPPSSLTGRRRAVLLRRAARGEGAPSLPRGPRSVVLRC</sequence>
<protein>
    <recommendedName>
        <fullName evidence="3">Secreted protein</fullName>
    </recommendedName>
</protein>
<organism evidence="1 2">
    <name type="scientific">Streptomyces ardesiacus</name>
    <dbReference type="NCBI Taxonomy" id="285564"/>
    <lineage>
        <taxon>Bacteria</taxon>
        <taxon>Bacillati</taxon>
        <taxon>Actinomycetota</taxon>
        <taxon>Actinomycetes</taxon>
        <taxon>Kitasatosporales</taxon>
        <taxon>Streptomycetaceae</taxon>
        <taxon>Streptomyces</taxon>
    </lineage>
</organism>
<comment type="caution">
    <text evidence="1">The sequence shown here is derived from an EMBL/GenBank/DDBJ whole genome shotgun (WGS) entry which is preliminary data.</text>
</comment>
<dbReference type="Proteomes" id="UP001617907">
    <property type="component" value="Unassembled WGS sequence"/>
</dbReference>
<dbReference type="EMBL" id="JBIVPC010000019">
    <property type="protein sequence ID" value="MFJ6040520.1"/>
    <property type="molecule type" value="Genomic_DNA"/>
</dbReference>
<proteinExistence type="predicted"/>
<reference evidence="1 2" key="1">
    <citation type="submission" date="2024-10" db="EMBL/GenBank/DDBJ databases">
        <title>The Natural Products Discovery Center: Release of the First 8490 Sequenced Strains for Exploring Actinobacteria Biosynthetic Diversity.</title>
        <authorList>
            <person name="Kalkreuter E."/>
            <person name="Kautsar S.A."/>
            <person name="Yang D."/>
            <person name="Bader C.D."/>
            <person name="Teijaro C.N."/>
            <person name="Fluegel L."/>
            <person name="Davis C.M."/>
            <person name="Simpson J.R."/>
            <person name="Lauterbach L."/>
            <person name="Steele A.D."/>
            <person name="Gui C."/>
            <person name="Meng S."/>
            <person name="Li G."/>
            <person name="Viehrig K."/>
            <person name="Ye F."/>
            <person name="Su P."/>
            <person name="Kiefer A.F."/>
            <person name="Nichols A."/>
            <person name="Cepeda A.J."/>
            <person name="Yan W."/>
            <person name="Fan B."/>
            <person name="Jiang Y."/>
            <person name="Adhikari A."/>
            <person name="Zheng C.-J."/>
            <person name="Schuster L."/>
            <person name="Cowan T.M."/>
            <person name="Smanski M.J."/>
            <person name="Chevrette M.G."/>
            <person name="De Carvalho L.P.S."/>
            <person name="Shen B."/>
        </authorList>
    </citation>
    <scope>NUCLEOTIDE SEQUENCE [LARGE SCALE GENOMIC DNA]</scope>
    <source>
        <strain evidence="1 2">NPDC093086</strain>
    </source>
</reference>
<evidence type="ECO:0000313" key="2">
    <source>
        <dbReference type="Proteomes" id="UP001617907"/>
    </source>
</evidence>
<evidence type="ECO:0008006" key="3">
    <source>
        <dbReference type="Google" id="ProtNLM"/>
    </source>
</evidence>
<keyword evidence="2" id="KW-1185">Reference proteome</keyword>
<name>A0ABW8HIH6_9ACTN</name>
<accession>A0ABW8HIH6</accession>